<evidence type="ECO:0000313" key="1">
    <source>
        <dbReference type="EMBL" id="QEL18137.1"/>
    </source>
</evidence>
<dbReference type="AlphaFoldDB" id="A0A5C1AJ13"/>
<keyword evidence="2" id="KW-1185">Reference proteome</keyword>
<dbReference type="KEGG" id="lrs:PX52LOC_05151"/>
<protein>
    <submittedName>
        <fullName evidence="1">Exosortase-associated EpsI family protein</fullName>
    </submittedName>
</protein>
<gene>
    <name evidence="1" type="ORF">PX52LOC_05151</name>
</gene>
<dbReference type="EMBL" id="CP042425">
    <property type="protein sequence ID" value="QEL18137.1"/>
    <property type="molecule type" value="Genomic_DNA"/>
</dbReference>
<accession>A0A5C1AJ13</accession>
<name>A0A5C1AJ13_9BACT</name>
<organism evidence="1 2">
    <name type="scientific">Limnoglobus roseus</name>
    <dbReference type="NCBI Taxonomy" id="2598579"/>
    <lineage>
        <taxon>Bacteria</taxon>
        <taxon>Pseudomonadati</taxon>
        <taxon>Planctomycetota</taxon>
        <taxon>Planctomycetia</taxon>
        <taxon>Gemmatales</taxon>
        <taxon>Gemmataceae</taxon>
        <taxon>Limnoglobus</taxon>
    </lineage>
</organism>
<reference evidence="2" key="1">
    <citation type="submission" date="2019-08" db="EMBL/GenBank/DDBJ databases">
        <title>Limnoglobus roseus gen. nov., sp. nov., a novel freshwater planctomycete with a giant genome from the family Gemmataceae.</title>
        <authorList>
            <person name="Kulichevskaya I.S."/>
            <person name="Naumoff D.G."/>
            <person name="Miroshnikov K."/>
            <person name="Ivanova A."/>
            <person name="Philippov D.A."/>
            <person name="Hakobyan A."/>
            <person name="Rijpstra I.C."/>
            <person name="Sinninghe Damste J.S."/>
            <person name="Liesack W."/>
            <person name="Dedysh S.N."/>
        </authorList>
    </citation>
    <scope>NUCLEOTIDE SEQUENCE [LARGE SCALE GENOMIC DNA]</scope>
    <source>
        <strain evidence="2">PX52</strain>
    </source>
</reference>
<sequence>MLKSKIPLYVVVALVLGAAVVHGAITQRWSVFTPDAARTDRMHALRISVPDCDVSDIESDVPLKERSVATSRRYQPQDQEYVALVSIISGVPGAVSTHTPDVCYQASGYRMMRGIKRETVKLTNGETATFFVTDFEKKKETTVERLRIRWSWTTNGTWEAPDYARFHYMKAAELYKLYVATPLPEADGKAAEDPAAVQQFVRAAFEQYAAAFR</sequence>
<evidence type="ECO:0000313" key="2">
    <source>
        <dbReference type="Proteomes" id="UP000324974"/>
    </source>
</evidence>
<proteinExistence type="predicted"/>
<dbReference type="Proteomes" id="UP000324974">
    <property type="component" value="Chromosome"/>
</dbReference>